<evidence type="ECO:0000256" key="4">
    <source>
        <dbReference type="ARBA" id="ARBA00023143"/>
    </source>
</evidence>
<dbReference type="PANTHER" id="PTHR30288">
    <property type="entry name" value="FLAGELLAR CAP/ASSEMBLY PROTEIN FLID"/>
    <property type="match status" value="1"/>
</dbReference>
<organism evidence="8 9">
    <name type="scientific">Cellulomonas denverensis</name>
    <dbReference type="NCBI Taxonomy" id="264297"/>
    <lineage>
        <taxon>Bacteria</taxon>
        <taxon>Bacillati</taxon>
        <taxon>Actinomycetota</taxon>
        <taxon>Actinomycetes</taxon>
        <taxon>Micrococcales</taxon>
        <taxon>Cellulomonadaceae</taxon>
        <taxon>Cellulomonas</taxon>
    </lineage>
</organism>
<evidence type="ECO:0000256" key="5">
    <source>
        <dbReference type="RuleBase" id="RU362066"/>
    </source>
</evidence>
<keyword evidence="5" id="KW-0964">Secreted</keyword>
<evidence type="ECO:0000256" key="2">
    <source>
        <dbReference type="ARBA" id="ARBA00011255"/>
    </source>
</evidence>
<protein>
    <recommendedName>
        <fullName evidence="5">Flagellar hook-associated protein 2</fullName>
        <shortName evidence="5">HAP2</shortName>
    </recommendedName>
    <alternativeName>
        <fullName evidence="5">Flagellar cap protein</fullName>
    </alternativeName>
</protein>
<dbReference type="AlphaFoldDB" id="A0A7X6KV61"/>
<evidence type="ECO:0000259" key="6">
    <source>
        <dbReference type="Pfam" id="PF02465"/>
    </source>
</evidence>
<comment type="similarity">
    <text evidence="1 5">Belongs to the FliD family.</text>
</comment>
<accession>A0A7X6KV61</accession>
<comment type="caution">
    <text evidence="8">The sequence shown here is derived from an EMBL/GenBank/DDBJ whole genome shotgun (WGS) entry which is preliminary data.</text>
</comment>
<dbReference type="Pfam" id="PF02465">
    <property type="entry name" value="FliD_N"/>
    <property type="match status" value="1"/>
</dbReference>
<evidence type="ECO:0000259" key="7">
    <source>
        <dbReference type="Pfam" id="PF07195"/>
    </source>
</evidence>
<keyword evidence="8" id="KW-0969">Cilium</keyword>
<dbReference type="InterPro" id="IPR010809">
    <property type="entry name" value="FliD_C"/>
</dbReference>
<evidence type="ECO:0000256" key="3">
    <source>
        <dbReference type="ARBA" id="ARBA00023054"/>
    </source>
</evidence>
<keyword evidence="9" id="KW-1185">Reference proteome</keyword>
<name>A0A7X6KV61_9CELL</name>
<feature type="domain" description="Flagellar hook-associated protein 2 N-terminal" evidence="6">
    <location>
        <begin position="11"/>
        <end position="107"/>
    </location>
</feature>
<dbReference type="InterPro" id="IPR040026">
    <property type="entry name" value="FliD"/>
</dbReference>
<dbReference type="GO" id="GO:0005576">
    <property type="term" value="C:extracellular region"/>
    <property type="evidence" value="ECO:0007669"/>
    <property type="project" value="UniProtKB-SubCell"/>
</dbReference>
<feature type="coiled-coil region" evidence="5">
    <location>
        <begin position="414"/>
        <end position="448"/>
    </location>
</feature>
<sequence length="451" mass="46139">MAGLGIDGLVSGLNTTELIDQLMAVEANQQTLLKSKKTSTSSLVTALQTLNTKVASLATAATSAAAASSWQAVKATSSDTAAATATVGEGATPSTLTFRVDATAAAQSTMYTLPEYYDGTPSFTLTAPDGTTRTIAAASSNITDVLAAFNADGTGVKASALNVGTAAEPQYRLQLTGTETGAAHAFTLTADNPLDGSSLTTQSIRSAADAKITLWPGTDAESVVTSSTNTFDKLATGVSVTAVKAGTEPTTITVTRNDTALSSLASGLVNNLNTVLSEISSRTATSTSTADDGGTVVTGGLFSGNTTIRLLQQELARAGSASVGDSSAAQVGIVLNKDGTFTFDQETFTAAMNADPAKVQQVITSIAAGLEKVATAASDETKGTLTSQITTWQGEVDDLADRIASWDTRLTDRRAALVKTYAALEVSLQKLQSQSDWLTSQISQLNANNSN</sequence>
<proteinExistence type="inferred from homology"/>
<evidence type="ECO:0000313" key="9">
    <source>
        <dbReference type="Proteomes" id="UP000581206"/>
    </source>
</evidence>
<dbReference type="GO" id="GO:0009424">
    <property type="term" value="C:bacterial-type flagellum hook"/>
    <property type="evidence" value="ECO:0007669"/>
    <property type="project" value="UniProtKB-UniRule"/>
</dbReference>
<evidence type="ECO:0000313" key="8">
    <source>
        <dbReference type="EMBL" id="NKY22866.1"/>
    </source>
</evidence>
<keyword evidence="3 5" id="KW-0175">Coiled coil</keyword>
<dbReference type="RefSeq" id="WP_168630005.1">
    <property type="nucleotide sequence ID" value="NZ_BONL01000001.1"/>
</dbReference>
<comment type="subcellular location">
    <subcellularLocation>
        <location evidence="5">Secreted</location>
    </subcellularLocation>
    <subcellularLocation>
        <location evidence="5">Bacterial flagellum</location>
    </subcellularLocation>
</comment>
<keyword evidence="4 5" id="KW-0975">Bacterial flagellum</keyword>
<gene>
    <name evidence="8" type="primary">fliD</name>
    <name evidence="8" type="ORF">HGA03_09340</name>
</gene>
<dbReference type="GO" id="GO:0009421">
    <property type="term" value="C:bacterial-type flagellum filament cap"/>
    <property type="evidence" value="ECO:0007669"/>
    <property type="project" value="InterPro"/>
</dbReference>
<reference evidence="8 9" key="1">
    <citation type="submission" date="2020-04" db="EMBL/GenBank/DDBJ databases">
        <title>MicrobeNet Type strains.</title>
        <authorList>
            <person name="Nicholson A.C."/>
        </authorList>
    </citation>
    <scope>NUCLEOTIDE SEQUENCE [LARGE SCALE GENOMIC DNA]</scope>
    <source>
        <strain evidence="8 9">ATCC BAA-788</strain>
    </source>
</reference>
<dbReference type="GO" id="GO:0071973">
    <property type="term" value="P:bacterial-type flagellum-dependent cell motility"/>
    <property type="evidence" value="ECO:0007669"/>
    <property type="project" value="TreeGrafter"/>
</dbReference>
<dbReference type="GO" id="GO:0007155">
    <property type="term" value="P:cell adhesion"/>
    <property type="evidence" value="ECO:0007669"/>
    <property type="project" value="InterPro"/>
</dbReference>
<dbReference type="Proteomes" id="UP000581206">
    <property type="component" value="Unassembled WGS sequence"/>
</dbReference>
<dbReference type="EMBL" id="JAAXOX010000004">
    <property type="protein sequence ID" value="NKY22866.1"/>
    <property type="molecule type" value="Genomic_DNA"/>
</dbReference>
<feature type="domain" description="Flagellar hook-associated protein 2 C-terminal" evidence="7">
    <location>
        <begin position="207"/>
        <end position="433"/>
    </location>
</feature>
<dbReference type="PANTHER" id="PTHR30288:SF0">
    <property type="entry name" value="FLAGELLAR HOOK-ASSOCIATED PROTEIN 2"/>
    <property type="match status" value="1"/>
</dbReference>
<dbReference type="InterPro" id="IPR003481">
    <property type="entry name" value="FliD_N"/>
</dbReference>
<evidence type="ECO:0000256" key="1">
    <source>
        <dbReference type="ARBA" id="ARBA00009764"/>
    </source>
</evidence>
<comment type="function">
    <text evidence="5">Required for morphogenesis and for the elongation of the flagellar filament by facilitating polymerization of the flagellin monomers at the tip of growing filament. Forms a capping structure, which prevents flagellin subunits (transported through the central channel of the flagellum) from leaking out without polymerization at the distal end.</text>
</comment>
<keyword evidence="8" id="KW-0282">Flagellum</keyword>
<comment type="subunit">
    <text evidence="2 5">Homopentamer.</text>
</comment>
<dbReference type="Pfam" id="PF07195">
    <property type="entry name" value="FliD_C"/>
    <property type="match status" value="1"/>
</dbReference>
<keyword evidence="8" id="KW-0966">Cell projection</keyword>